<evidence type="ECO:0000256" key="12">
    <source>
        <dbReference type="PROSITE-ProRule" id="PRU00560"/>
    </source>
</evidence>
<evidence type="ECO:0000256" key="1">
    <source>
        <dbReference type="ARBA" id="ARBA00009922"/>
    </source>
</evidence>
<name>A0A2T6B8V2_9RHOB</name>
<gene>
    <name evidence="16" type="ORF">C8N34_102290</name>
</gene>
<evidence type="ECO:0000313" key="16">
    <source>
        <dbReference type="EMBL" id="PTX52510.1"/>
    </source>
</evidence>
<proteinExistence type="inferred from homology"/>
<protein>
    <recommendedName>
        <fullName evidence="9">DNA 3'-5' helicase</fullName>
        <ecNumber evidence="9">5.6.2.4</ecNumber>
    </recommendedName>
    <alternativeName>
        <fullName evidence="10">DNA 3'-5' helicase II</fullName>
    </alternativeName>
</protein>
<evidence type="ECO:0000256" key="7">
    <source>
        <dbReference type="ARBA" id="ARBA00023235"/>
    </source>
</evidence>
<dbReference type="PROSITE" id="PS51217">
    <property type="entry name" value="UVRD_HELICASE_CTER"/>
    <property type="match status" value="1"/>
</dbReference>
<comment type="similarity">
    <text evidence="1">Belongs to the helicase family. UvrD subfamily.</text>
</comment>
<keyword evidence="17" id="KW-1185">Reference proteome</keyword>
<keyword evidence="4 12" id="KW-0347">Helicase</keyword>
<dbReference type="GO" id="GO:0005524">
    <property type="term" value="F:ATP binding"/>
    <property type="evidence" value="ECO:0007669"/>
    <property type="project" value="UniProtKB-UniRule"/>
</dbReference>
<dbReference type="PANTHER" id="PTHR11070:SF2">
    <property type="entry name" value="ATP-DEPENDENT DNA HELICASE SRS2"/>
    <property type="match status" value="1"/>
</dbReference>
<dbReference type="Proteomes" id="UP000244224">
    <property type="component" value="Unassembled WGS sequence"/>
</dbReference>
<dbReference type="Pfam" id="PF00580">
    <property type="entry name" value="UvrD-helicase"/>
    <property type="match status" value="1"/>
</dbReference>
<evidence type="ECO:0000256" key="11">
    <source>
        <dbReference type="ARBA" id="ARBA00048988"/>
    </source>
</evidence>
<dbReference type="Gene3D" id="3.40.50.300">
    <property type="entry name" value="P-loop containing nucleotide triphosphate hydrolases"/>
    <property type="match status" value="3"/>
</dbReference>
<keyword evidence="2 12" id="KW-0547">Nucleotide-binding</keyword>
<keyword evidence="6" id="KW-0238">DNA-binding</keyword>
<comment type="catalytic activity">
    <reaction evidence="8">
        <text>Couples ATP hydrolysis with the unwinding of duplex DNA by translocating in the 3'-5' direction.</text>
        <dbReference type="EC" id="5.6.2.4"/>
    </reaction>
</comment>
<dbReference type="EC" id="5.6.2.4" evidence="9"/>
<keyword evidence="7" id="KW-0413">Isomerase</keyword>
<organism evidence="16 17">
    <name type="scientific">Gemmobacter caeni</name>
    <dbReference type="NCBI Taxonomy" id="589035"/>
    <lineage>
        <taxon>Bacteria</taxon>
        <taxon>Pseudomonadati</taxon>
        <taxon>Pseudomonadota</taxon>
        <taxon>Alphaproteobacteria</taxon>
        <taxon>Rhodobacterales</taxon>
        <taxon>Paracoccaceae</taxon>
        <taxon>Gemmobacter</taxon>
    </lineage>
</organism>
<dbReference type="InterPro" id="IPR013986">
    <property type="entry name" value="DExx_box_DNA_helicase_dom_sf"/>
</dbReference>
<evidence type="ECO:0000256" key="5">
    <source>
        <dbReference type="ARBA" id="ARBA00022840"/>
    </source>
</evidence>
<dbReference type="InterPro" id="IPR000212">
    <property type="entry name" value="DNA_helicase_UvrD/REP"/>
</dbReference>
<dbReference type="AlphaFoldDB" id="A0A2T6B8V2"/>
<reference evidence="16 17" key="1">
    <citation type="submission" date="2018-04" db="EMBL/GenBank/DDBJ databases">
        <title>Genomic Encyclopedia of Archaeal and Bacterial Type Strains, Phase II (KMG-II): from individual species to whole genera.</title>
        <authorList>
            <person name="Goeker M."/>
        </authorList>
    </citation>
    <scope>NUCLEOTIDE SEQUENCE [LARGE SCALE GENOMIC DNA]</scope>
    <source>
        <strain evidence="16 17">DSM 21823</strain>
    </source>
</reference>
<evidence type="ECO:0000256" key="13">
    <source>
        <dbReference type="SAM" id="MobiDB-lite"/>
    </source>
</evidence>
<dbReference type="RefSeq" id="WP_108127929.1">
    <property type="nucleotide sequence ID" value="NZ_QBKP01000002.1"/>
</dbReference>
<evidence type="ECO:0000259" key="15">
    <source>
        <dbReference type="PROSITE" id="PS51217"/>
    </source>
</evidence>
<comment type="catalytic activity">
    <reaction evidence="11">
        <text>ATP + H2O = ADP + phosphate + H(+)</text>
        <dbReference type="Rhea" id="RHEA:13065"/>
        <dbReference type="ChEBI" id="CHEBI:15377"/>
        <dbReference type="ChEBI" id="CHEBI:15378"/>
        <dbReference type="ChEBI" id="CHEBI:30616"/>
        <dbReference type="ChEBI" id="CHEBI:43474"/>
        <dbReference type="ChEBI" id="CHEBI:456216"/>
        <dbReference type="EC" id="5.6.2.4"/>
    </reaction>
</comment>
<dbReference type="Gene3D" id="1.10.486.10">
    <property type="entry name" value="PCRA, domain 4"/>
    <property type="match status" value="2"/>
</dbReference>
<dbReference type="Pfam" id="PF13361">
    <property type="entry name" value="UvrD_C"/>
    <property type="match status" value="2"/>
</dbReference>
<feature type="domain" description="UvrD-like helicase C-terminal" evidence="15">
    <location>
        <begin position="350"/>
        <end position="682"/>
    </location>
</feature>
<evidence type="ECO:0000256" key="4">
    <source>
        <dbReference type="ARBA" id="ARBA00022806"/>
    </source>
</evidence>
<keyword evidence="3 12" id="KW-0378">Hydrolase</keyword>
<dbReference type="InterPro" id="IPR027417">
    <property type="entry name" value="P-loop_NTPase"/>
</dbReference>
<dbReference type="InterPro" id="IPR014017">
    <property type="entry name" value="DNA_helicase_UvrD-like_C"/>
</dbReference>
<feature type="region of interest" description="Disordered" evidence="13">
    <location>
        <begin position="773"/>
        <end position="797"/>
    </location>
</feature>
<dbReference type="PANTHER" id="PTHR11070">
    <property type="entry name" value="UVRD / RECB / PCRA DNA HELICASE FAMILY MEMBER"/>
    <property type="match status" value="1"/>
</dbReference>
<dbReference type="EMBL" id="QBKP01000002">
    <property type="protein sequence ID" value="PTX52510.1"/>
    <property type="molecule type" value="Genomic_DNA"/>
</dbReference>
<evidence type="ECO:0000256" key="3">
    <source>
        <dbReference type="ARBA" id="ARBA00022801"/>
    </source>
</evidence>
<dbReference type="CDD" id="cd17932">
    <property type="entry name" value="DEXQc_UvrD"/>
    <property type="match status" value="1"/>
</dbReference>
<evidence type="ECO:0000313" key="17">
    <source>
        <dbReference type="Proteomes" id="UP000244224"/>
    </source>
</evidence>
<dbReference type="Gene3D" id="1.10.10.160">
    <property type="match status" value="1"/>
</dbReference>
<evidence type="ECO:0000256" key="10">
    <source>
        <dbReference type="ARBA" id="ARBA00034923"/>
    </source>
</evidence>
<feature type="domain" description="UvrD-like helicase ATP-binding" evidence="14">
    <location>
        <begin position="8"/>
        <end position="349"/>
    </location>
</feature>
<dbReference type="InterPro" id="IPR014016">
    <property type="entry name" value="UvrD-like_ATP-bd"/>
</dbReference>
<feature type="binding site" evidence="12">
    <location>
        <begin position="29"/>
        <end position="36"/>
    </location>
    <ligand>
        <name>ATP</name>
        <dbReference type="ChEBI" id="CHEBI:30616"/>
    </ligand>
</feature>
<evidence type="ECO:0000256" key="8">
    <source>
        <dbReference type="ARBA" id="ARBA00034617"/>
    </source>
</evidence>
<feature type="region of interest" description="Disordered" evidence="13">
    <location>
        <begin position="819"/>
        <end position="846"/>
    </location>
</feature>
<evidence type="ECO:0000256" key="6">
    <source>
        <dbReference type="ARBA" id="ARBA00023125"/>
    </source>
</evidence>
<evidence type="ECO:0000256" key="2">
    <source>
        <dbReference type="ARBA" id="ARBA00022741"/>
    </source>
</evidence>
<accession>A0A2T6B8V2</accession>
<evidence type="ECO:0000259" key="14">
    <source>
        <dbReference type="PROSITE" id="PS51198"/>
    </source>
</evidence>
<sequence>MDVRGFVNSLSEEQRAAALHTRGPVMTLAGAGSGKTRMLVGRLLHLIGPEADGGLGADPSSVMMVTFTNKAAREMRERVLPVLEELQEREPNRRIGEPWIGTFHGLSLRILRVEASRAGLGPNFSIFDEADARSLLNDVIEEMGIDQFDADEFFRDLETAKARVLSPDFLMKGRVAAEAGGPTADRWRSVLAHFRSDRFIEVYDRYQRALEEQNAVDFSDLLNRTTRLFRDVPEVRDSWRSTFRHFMVDEVQDINRAQVAWLMELTGGGEETRVEDASRGHEHAEAGDGLHEINTYRLRRFPRPTIAFVGDDDQSIYGFRGSEVAVMHGLRDRFADLDLRFMGTSYRCQPMILDAANALVRQNSDRFGKDLTPHGKAERFGKVRFRKAADPAAEIQHLAKEAEAYIRDGGEPSEFAILIRTRDIAKQVAKELRARGLPVVEGKSSDIRKTMEVKDAMSFVTALVNPDAEVPVRRIINKPSRGLGPTSLRKVNVNARLKNVTFLQELRSVMMGRVEVPDGGEPYPTRFTRDVRDFGLLLDRARTEASRAPNAGAAIVAALNATGYLPDLYRSALKSAGLVRHEAETADLGPREFLSWIIARESAEKDRAATQMRLGEMSGEDLADRAGQLSEVARRIGNISLLITEASGFQTLEAFAQESVLEMSQTQASAGIQVMTVHASKGLEFDHVRLPFWIEGVMPHGRAVEEGGEAVEEERRLAYVAITRARKTVGVSAPISVRGCGFIRQNGAETSRFVDEMAGNRSVHFIRKGENPPHLYLSAGSPQPRPEPAPAAAPSTRAPIPTPVPVSVILSEPPQLSEGERFHAEDPGWAPDDLFQPGDPGWSEADADLIPDFGPDVPYEEEGMEIPF</sequence>
<comment type="caution">
    <text evidence="16">The sequence shown here is derived from an EMBL/GenBank/DDBJ whole genome shotgun (WGS) entry which is preliminary data.</text>
</comment>
<keyword evidence="5 12" id="KW-0067">ATP-binding</keyword>
<dbReference type="GO" id="GO:0003677">
    <property type="term" value="F:DNA binding"/>
    <property type="evidence" value="ECO:0007669"/>
    <property type="project" value="UniProtKB-KW"/>
</dbReference>
<dbReference type="OrthoDB" id="9806690at2"/>
<dbReference type="SUPFAM" id="SSF52540">
    <property type="entry name" value="P-loop containing nucleoside triphosphate hydrolases"/>
    <property type="match status" value="1"/>
</dbReference>
<dbReference type="PROSITE" id="PS51198">
    <property type="entry name" value="UVRD_HELICASE_ATP_BIND"/>
    <property type="match status" value="1"/>
</dbReference>
<dbReference type="GO" id="GO:0043138">
    <property type="term" value="F:3'-5' DNA helicase activity"/>
    <property type="evidence" value="ECO:0007669"/>
    <property type="project" value="UniProtKB-EC"/>
</dbReference>
<dbReference type="GO" id="GO:0016887">
    <property type="term" value="F:ATP hydrolysis activity"/>
    <property type="evidence" value="ECO:0007669"/>
    <property type="project" value="RHEA"/>
</dbReference>
<evidence type="ECO:0000256" key="9">
    <source>
        <dbReference type="ARBA" id="ARBA00034808"/>
    </source>
</evidence>
<dbReference type="GO" id="GO:0000725">
    <property type="term" value="P:recombinational repair"/>
    <property type="evidence" value="ECO:0007669"/>
    <property type="project" value="TreeGrafter"/>
</dbReference>